<dbReference type="SMART" id="SM00895">
    <property type="entry name" value="FCD"/>
    <property type="match status" value="1"/>
</dbReference>
<dbReference type="RefSeq" id="WP_236343193.1">
    <property type="nucleotide sequence ID" value="NZ_CAKMMF010000015.1"/>
</dbReference>
<keyword evidence="3" id="KW-0804">Transcription</keyword>
<dbReference type="PRINTS" id="PR00035">
    <property type="entry name" value="HTHGNTR"/>
</dbReference>
<evidence type="ECO:0000256" key="2">
    <source>
        <dbReference type="ARBA" id="ARBA00023125"/>
    </source>
</evidence>
<protein>
    <submittedName>
        <fullName evidence="5">L-lactate dehydrogenase operon regulatory protein</fullName>
    </submittedName>
</protein>
<keyword evidence="6" id="KW-1185">Reference proteome</keyword>
<evidence type="ECO:0000313" key="5">
    <source>
        <dbReference type="EMBL" id="CAH1208719.1"/>
    </source>
</evidence>
<name>A0ABM9CDG1_9BACL</name>
<proteinExistence type="predicted"/>
<dbReference type="PROSITE" id="PS50949">
    <property type="entry name" value="HTH_GNTR"/>
    <property type="match status" value="1"/>
</dbReference>
<accession>A0ABM9CDG1</accession>
<dbReference type="InterPro" id="IPR036388">
    <property type="entry name" value="WH-like_DNA-bd_sf"/>
</dbReference>
<dbReference type="Gene3D" id="1.10.10.10">
    <property type="entry name" value="Winged helix-like DNA-binding domain superfamily/Winged helix DNA-binding domain"/>
    <property type="match status" value="1"/>
</dbReference>
<sequence>MLKKTTRLTLVDQVILQIEALIESGKWPVGKKIPAEPELVAELNVSRNTLREGIKALCHAGVLYTKQGDGTYVCSSSTLGVAIQRRVQRSSLLDTLEVRHALELEAARLSAERRTEADIARFKYCQERCNYYAEADDIEQFVVFDIQLHQAIVESSGNRMLFDLYAHITEALQESNTAFLTKSFANHLPRDNHQDLIEAIIAQNPEEAGKAVQLLIDGLKSSVDELWPQHEAERS</sequence>
<keyword evidence="1" id="KW-0805">Transcription regulation</keyword>
<dbReference type="InterPro" id="IPR008920">
    <property type="entry name" value="TF_FadR/GntR_C"/>
</dbReference>
<dbReference type="Pfam" id="PF00392">
    <property type="entry name" value="GntR"/>
    <property type="match status" value="1"/>
</dbReference>
<dbReference type="Proteomes" id="UP000838686">
    <property type="component" value="Unassembled WGS sequence"/>
</dbReference>
<dbReference type="SMART" id="SM00345">
    <property type="entry name" value="HTH_GNTR"/>
    <property type="match status" value="1"/>
</dbReference>
<evidence type="ECO:0000259" key="4">
    <source>
        <dbReference type="PROSITE" id="PS50949"/>
    </source>
</evidence>
<dbReference type="InterPro" id="IPR011711">
    <property type="entry name" value="GntR_C"/>
</dbReference>
<gene>
    <name evidence="5" type="primary">lldR</name>
    <name evidence="5" type="ORF">PAECIP111893_02876</name>
</gene>
<dbReference type="InterPro" id="IPR036390">
    <property type="entry name" value="WH_DNA-bd_sf"/>
</dbReference>
<dbReference type="PANTHER" id="PTHR43537">
    <property type="entry name" value="TRANSCRIPTIONAL REGULATOR, GNTR FAMILY"/>
    <property type="match status" value="1"/>
</dbReference>
<dbReference type="EMBL" id="CAKMMF010000015">
    <property type="protein sequence ID" value="CAH1208719.1"/>
    <property type="molecule type" value="Genomic_DNA"/>
</dbReference>
<evidence type="ECO:0000313" key="6">
    <source>
        <dbReference type="Proteomes" id="UP000838686"/>
    </source>
</evidence>
<feature type="domain" description="HTH gntR-type" evidence="4">
    <location>
        <begin position="8"/>
        <end position="76"/>
    </location>
</feature>
<dbReference type="CDD" id="cd07377">
    <property type="entry name" value="WHTH_GntR"/>
    <property type="match status" value="1"/>
</dbReference>
<evidence type="ECO:0000256" key="3">
    <source>
        <dbReference type="ARBA" id="ARBA00023163"/>
    </source>
</evidence>
<dbReference type="SUPFAM" id="SSF46785">
    <property type="entry name" value="Winged helix' DNA-binding domain"/>
    <property type="match status" value="1"/>
</dbReference>
<reference evidence="5" key="1">
    <citation type="submission" date="2022-01" db="EMBL/GenBank/DDBJ databases">
        <authorList>
            <person name="Criscuolo A."/>
        </authorList>
    </citation>
    <scope>NUCLEOTIDE SEQUENCE</scope>
    <source>
        <strain evidence="5">CIP111893</strain>
    </source>
</reference>
<organism evidence="5 6">
    <name type="scientific">Paenibacillus plantiphilus</name>
    <dbReference type="NCBI Taxonomy" id="2905650"/>
    <lineage>
        <taxon>Bacteria</taxon>
        <taxon>Bacillati</taxon>
        <taxon>Bacillota</taxon>
        <taxon>Bacilli</taxon>
        <taxon>Bacillales</taxon>
        <taxon>Paenibacillaceae</taxon>
        <taxon>Paenibacillus</taxon>
    </lineage>
</organism>
<dbReference type="Pfam" id="PF07729">
    <property type="entry name" value="FCD"/>
    <property type="match status" value="1"/>
</dbReference>
<keyword evidence="2" id="KW-0238">DNA-binding</keyword>
<dbReference type="Gene3D" id="1.20.120.530">
    <property type="entry name" value="GntR ligand-binding domain-like"/>
    <property type="match status" value="1"/>
</dbReference>
<comment type="caution">
    <text evidence="5">The sequence shown here is derived from an EMBL/GenBank/DDBJ whole genome shotgun (WGS) entry which is preliminary data.</text>
</comment>
<dbReference type="PANTHER" id="PTHR43537:SF47">
    <property type="entry name" value="REGULATORY PROTEIN GNTR HTH"/>
    <property type="match status" value="1"/>
</dbReference>
<dbReference type="SUPFAM" id="SSF48008">
    <property type="entry name" value="GntR ligand-binding domain-like"/>
    <property type="match status" value="1"/>
</dbReference>
<evidence type="ECO:0000256" key="1">
    <source>
        <dbReference type="ARBA" id="ARBA00023015"/>
    </source>
</evidence>
<dbReference type="InterPro" id="IPR000524">
    <property type="entry name" value="Tscrpt_reg_HTH_GntR"/>
</dbReference>